<organism evidence="2 3">
    <name type="scientific">Hydrogenovibrio thermophilus</name>
    <dbReference type="NCBI Taxonomy" id="265883"/>
    <lineage>
        <taxon>Bacteria</taxon>
        <taxon>Pseudomonadati</taxon>
        <taxon>Pseudomonadota</taxon>
        <taxon>Gammaproteobacteria</taxon>
        <taxon>Thiotrichales</taxon>
        <taxon>Piscirickettsiaceae</taxon>
        <taxon>Hydrogenovibrio</taxon>
    </lineage>
</organism>
<feature type="domain" description="YgjP-like metallopeptidase" evidence="1">
    <location>
        <begin position="21"/>
        <end position="230"/>
    </location>
</feature>
<evidence type="ECO:0000313" key="2">
    <source>
        <dbReference type="EMBL" id="QAB15831.1"/>
    </source>
</evidence>
<dbReference type="InterPro" id="IPR053136">
    <property type="entry name" value="UTP_pyrophosphatase-like"/>
</dbReference>
<protein>
    <submittedName>
        <fullName evidence="2">DUF45 domain-containing protein</fullName>
    </submittedName>
</protein>
<proteinExistence type="predicted"/>
<name>A0A410H4K4_9GAMM</name>
<dbReference type="RefSeq" id="WP_127119392.1">
    <property type="nucleotide sequence ID" value="NZ_CP035033.1"/>
</dbReference>
<dbReference type="PANTHER" id="PTHR30399:SF1">
    <property type="entry name" value="UTP PYROPHOSPHATASE"/>
    <property type="match status" value="1"/>
</dbReference>
<dbReference type="EMBL" id="CP035033">
    <property type="protein sequence ID" value="QAB15831.1"/>
    <property type="molecule type" value="Genomic_DNA"/>
</dbReference>
<dbReference type="Proteomes" id="UP000285478">
    <property type="component" value="Chromosome"/>
</dbReference>
<accession>A0A410H4K4</accession>
<dbReference type="PANTHER" id="PTHR30399">
    <property type="entry name" value="UNCHARACTERIZED PROTEIN YGJP"/>
    <property type="match status" value="1"/>
</dbReference>
<dbReference type="InterPro" id="IPR002725">
    <property type="entry name" value="YgjP-like_metallopeptidase"/>
</dbReference>
<evidence type="ECO:0000313" key="3">
    <source>
        <dbReference type="Proteomes" id="UP000285478"/>
    </source>
</evidence>
<dbReference type="CDD" id="cd07344">
    <property type="entry name" value="M48_yhfN_like"/>
    <property type="match status" value="1"/>
</dbReference>
<keyword evidence="3" id="KW-1185">Reference proteome</keyword>
<dbReference type="Pfam" id="PF01863">
    <property type="entry name" value="YgjP-like"/>
    <property type="match status" value="1"/>
</dbReference>
<dbReference type="AlphaFoldDB" id="A0A410H4K4"/>
<dbReference type="KEGG" id="htr:EPV75_09175"/>
<reference evidence="2 3" key="1">
    <citation type="journal article" date="2018" name="Environ. Microbiol.">
        <title>Genomes of ubiquitous marine and hypersaline Hydrogenovibrio, Thiomicrorhabdus and Thiomicrospira spp. encode a diversity of mechanisms to sustain chemolithoautotrophy in heterogeneous environments.</title>
        <authorList>
            <person name="Scott K.M."/>
            <person name="Williams J."/>
            <person name="Porter C.M.B."/>
            <person name="Russel S."/>
            <person name="Harmer T.L."/>
            <person name="Paul J.H."/>
            <person name="Antonen K.M."/>
            <person name="Bridges M.K."/>
            <person name="Camper G.J."/>
            <person name="Campla C.K."/>
            <person name="Casella L.G."/>
            <person name="Chase E."/>
            <person name="Conrad J.W."/>
            <person name="Cruz M.C."/>
            <person name="Dunlap D.S."/>
            <person name="Duran L."/>
            <person name="Fahsbender E.M."/>
            <person name="Goldsmith D.B."/>
            <person name="Keeley R.F."/>
            <person name="Kondoff M.R."/>
            <person name="Kussy B.I."/>
            <person name="Lane M.K."/>
            <person name="Lawler S."/>
            <person name="Leigh B.A."/>
            <person name="Lewis C."/>
            <person name="Lostal L.M."/>
            <person name="Marking D."/>
            <person name="Mancera P.A."/>
            <person name="McClenthan E.C."/>
            <person name="McIntyre E.A."/>
            <person name="Mine J.A."/>
            <person name="Modi S."/>
            <person name="Moore B.D."/>
            <person name="Morgan W.A."/>
            <person name="Nelson K.M."/>
            <person name="Nguyen K.N."/>
            <person name="Ogburn N."/>
            <person name="Parrino D.G."/>
            <person name="Pedapudi A.D."/>
            <person name="Pelham R.P."/>
            <person name="Preece A.M."/>
            <person name="Rampersad E.A."/>
            <person name="Richardson J.C."/>
            <person name="Rodgers C.M."/>
            <person name="Schaffer B.L."/>
            <person name="Sheridan N.E."/>
            <person name="Solone M.R."/>
            <person name="Staley Z.R."/>
            <person name="Tabuchi M."/>
            <person name="Waide R.J."/>
            <person name="Wanjugi P.W."/>
            <person name="Young S."/>
            <person name="Clum A."/>
            <person name="Daum C."/>
            <person name="Huntemann M."/>
            <person name="Ivanova N."/>
            <person name="Kyrpides N."/>
            <person name="Mikhailova N."/>
            <person name="Palaniappan K."/>
            <person name="Pillay M."/>
            <person name="Reddy T.B.K."/>
            <person name="Shapiro N."/>
            <person name="Stamatis D."/>
            <person name="Varghese N."/>
            <person name="Woyke T."/>
            <person name="Boden R."/>
            <person name="Freyermuth S.K."/>
            <person name="Kerfeld C.A."/>
        </authorList>
    </citation>
    <scope>NUCLEOTIDE SEQUENCE [LARGE SCALE GENOMIC DNA]</scope>
    <source>
        <strain evidence="2 3">JR-2</strain>
    </source>
</reference>
<sequence length="238" mass="27627">MQTLQLDTETIEVVKTTRRGSIALKVEPDRIALMVPKQFSDATIESLIENERDWLLQQIRQHQAEMPKRLLLKNGHELLLFGEKILFKEDHHTPVKTLSVALDGAHLMAYMKTARALKDPQATQRKKVVQFFSEQLQTYLEPRLQMFAEQIGVQPTEVTIRNYKSRWGSCYTDGRVQFNWRLAMAPKAVVDYVIQHELCHLIHPNHSADYWALVARHCPDFETHKQWLKDNGAALIAF</sequence>
<evidence type="ECO:0000259" key="1">
    <source>
        <dbReference type="Pfam" id="PF01863"/>
    </source>
</evidence>
<gene>
    <name evidence="2" type="ORF">EPV75_09175</name>
</gene>
<dbReference type="Gene3D" id="3.30.2010.10">
    <property type="entry name" value="Metalloproteases ('zincins'), catalytic domain"/>
    <property type="match status" value="1"/>
</dbReference>